<feature type="non-terminal residue" evidence="2">
    <location>
        <position position="121"/>
    </location>
</feature>
<keyword evidence="1" id="KW-1133">Transmembrane helix</keyword>
<dbReference type="EMBL" id="GECZ01027285">
    <property type="protein sequence ID" value="JAS42484.1"/>
    <property type="molecule type" value="Transcribed_RNA"/>
</dbReference>
<gene>
    <name evidence="2" type="ORF">g.43888</name>
</gene>
<keyword evidence="1" id="KW-0812">Transmembrane</keyword>
<feature type="transmembrane region" description="Helical" evidence="1">
    <location>
        <begin position="68"/>
        <end position="90"/>
    </location>
</feature>
<evidence type="ECO:0000256" key="1">
    <source>
        <dbReference type="SAM" id="Phobius"/>
    </source>
</evidence>
<accession>A0A1B6EWV2</accession>
<organism evidence="2">
    <name type="scientific">Cuerna arida</name>
    <dbReference type="NCBI Taxonomy" id="1464854"/>
    <lineage>
        <taxon>Eukaryota</taxon>
        <taxon>Metazoa</taxon>
        <taxon>Ecdysozoa</taxon>
        <taxon>Arthropoda</taxon>
        <taxon>Hexapoda</taxon>
        <taxon>Insecta</taxon>
        <taxon>Pterygota</taxon>
        <taxon>Neoptera</taxon>
        <taxon>Paraneoptera</taxon>
        <taxon>Hemiptera</taxon>
        <taxon>Auchenorrhyncha</taxon>
        <taxon>Membracoidea</taxon>
        <taxon>Cicadellidae</taxon>
        <taxon>Cicadellinae</taxon>
        <taxon>Proconiini</taxon>
        <taxon>Cuerna</taxon>
    </lineage>
</organism>
<feature type="non-terminal residue" evidence="2">
    <location>
        <position position="1"/>
    </location>
</feature>
<reference evidence="2" key="1">
    <citation type="submission" date="2015-11" db="EMBL/GenBank/DDBJ databases">
        <title>De novo transcriptome assembly of four potential Pierce s Disease insect vectors from Arizona vineyards.</title>
        <authorList>
            <person name="Tassone E.E."/>
        </authorList>
    </citation>
    <scope>NUCLEOTIDE SEQUENCE</scope>
</reference>
<protein>
    <submittedName>
        <fullName evidence="2">Uncharacterized protein</fullName>
    </submittedName>
</protein>
<sequence>DVISHAQRVWFAEELDSIAGCRLLQLLQCDEPESRRGTLTSAYKLGASTAHALVQSASSGYHIRARNMVSASVMLLKVFVVLVDVLPLVYGNDDEEMDPNWHARESVRALAMVRNVAREMV</sequence>
<name>A0A1B6EWV2_9HEMI</name>
<dbReference type="AlphaFoldDB" id="A0A1B6EWV2"/>
<evidence type="ECO:0000313" key="2">
    <source>
        <dbReference type="EMBL" id="JAS42484.1"/>
    </source>
</evidence>
<proteinExistence type="predicted"/>
<keyword evidence="1" id="KW-0472">Membrane</keyword>